<dbReference type="PANTHER" id="PTHR11306:SF0">
    <property type="entry name" value="PHOSPHATIDYLGLYCEROL_PHOSPHATIDYLINOSITOL TRANSFER PROTEIN"/>
    <property type="match status" value="1"/>
</dbReference>
<comment type="similarity">
    <text evidence="2">Belongs to the NPC2 family.</text>
</comment>
<dbReference type="CDD" id="cd00917">
    <property type="entry name" value="PG-PI_TP"/>
    <property type="match status" value="1"/>
</dbReference>
<evidence type="ECO:0000256" key="6">
    <source>
        <dbReference type="ARBA" id="ARBA00022729"/>
    </source>
</evidence>
<comment type="subunit">
    <text evidence="3">Monomer.</text>
</comment>
<evidence type="ECO:0000313" key="10">
    <source>
        <dbReference type="EMBL" id="KKA25856.1"/>
    </source>
</evidence>
<dbReference type="STRING" id="1408163.A0A0F4Z6Y8"/>
<keyword evidence="6 8" id="KW-0732">Signal</keyword>
<dbReference type="SMART" id="SM00737">
    <property type="entry name" value="ML"/>
    <property type="match status" value="1"/>
</dbReference>
<dbReference type="Gene3D" id="2.60.40.770">
    <property type="match status" value="1"/>
</dbReference>
<sequence length="175" mass="19330">MKLISPATALLVLLAPLTVSARSLPLLAPEQSPIKTADKNFPVDGDNPLTYCSDPSNNILEIQSVDLSPNPPQPGETLSIKAKGIFHERVERGAKVLLQVKYGLIRLINQEADLCEQLENNVDLECPLEEGPMTFTKQVDLPREIPPGKYSVLADVYTEDKRKITCLEANDIIFH</sequence>
<evidence type="ECO:0000259" key="9">
    <source>
        <dbReference type="SMART" id="SM00737"/>
    </source>
</evidence>
<dbReference type="SUPFAM" id="SSF81296">
    <property type="entry name" value="E set domains"/>
    <property type="match status" value="1"/>
</dbReference>
<comment type="caution">
    <text evidence="10">The sequence shown here is derived from an EMBL/GenBank/DDBJ whole genome shotgun (WGS) entry which is preliminary data.</text>
</comment>
<feature type="domain" description="MD-2-related lipid-recognition" evidence="9">
    <location>
        <begin position="49"/>
        <end position="171"/>
    </location>
</feature>
<gene>
    <name evidence="10" type="ORF">T310_0059</name>
</gene>
<dbReference type="Pfam" id="PF02221">
    <property type="entry name" value="E1_DerP2_DerF2"/>
    <property type="match status" value="1"/>
</dbReference>
<dbReference type="OrthoDB" id="6409159at2759"/>
<evidence type="ECO:0000256" key="2">
    <source>
        <dbReference type="ARBA" id="ARBA00006370"/>
    </source>
</evidence>
<organism evidence="10 11">
    <name type="scientific">Rasamsonia emersonii (strain ATCC 16479 / CBS 393.64 / IMI 116815)</name>
    <dbReference type="NCBI Taxonomy" id="1408163"/>
    <lineage>
        <taxon>Eukaryota</taxon>
        <taxon>Fungi</taxon>
        <taxon>Dikarya</taxon>
        <taxon>Ascomycota</taxon>
        <taxon>Pezizomycotina</taxon>
        <taxon>Eurotiomycetes</taxon>
        <taxon>Eurotiomycetidae</taxon>
        <taxon>Eurotiales</taxon>
        <taxon>Trichocomaceae</taxon>
        <taxon>Rasamsonia</taxon>
    </lineage>
</organism>
<dbReference type="InterPro" id="IPR039670">
    <property type="entry name" value="NPC2-like"/>
</dbReference>
<dbReference type="InterPro" id="IPR003172">
    <property type="entry name" value="ML_dom"/>
</dbReference>
<feature type="chain" id="PRO_5005436270" description="Phosphatidylglycerol/phosphatidylinositol transfer protein" evidence="8">
    <location>
        <begin position="22"/>
        <end position="175"/>
    </location>
</feature>
<evidence type="ECO:0000256" key="1">
    <source>
        <dbReference type="ARBA" id="ARBA00002053"/>
    </source>
</evidence>
<dbReference type="AlphaFoldDB" id="A0A0F4Z6Y8"/>
<reference evidence="10 11" key="1">
    <citation type="submission" date="2015-04" db="EMBL/GenBank/DDBJ databases">
        <authorList>
            <person name="Heijne W.H."/>
            <person name="Fedorova N.D."/>
            <person name="Nierman W.C."/>
            <person name="Vollebregt A.W."/>
            <person name="Zhao Z."/>
            <person name="Wu L."/>
            <person name="Kumar M."/>
            <person name="Stam H."/>
            <person name="van den Berg M.A."/>
            <person name="Pel H.J."/>
        </authorList>
    </citation>
    <scope>NUCLEOTIDE SEQUENCE [LARGE SCALE GENOMIC DNA]</scope>
    <source>
        <strain evidence="10 11">CBS 393.64</strain>
    </source>
</reference>
<dbReference type="GeneID" id="25312123"/>
<evidence type="ECO:0000313" key="11">
    <source>
        <dbReference type="Proteomes" id="UP000053958"/>
    </source>
</evidence>
<dbReference type="Proteomes" id="UP000053958">
    <property type="component" value="Unassembled WGS sequence"/>
</dbReference>
<keyword evidence="5" id="KW-0813">Transport</keyword>
<dbReference type="EMBL" id="LASV01000007">
    <property type="protein sequence ID" value="KKA25856.1"/>
    <property type="molecule type" value="Genomic_DNA"/>
</dbReference>
<evidence type="ECO:0000256" key="4">
    <source>
        <dbReference type="ARBA" id="ARBA00016056"/>
    </source>
</evidence>
<dbReference type="PANTHER" id="PTHR11306">
    <property type="entry name" value="NIEMANN PICK TYPE C2 PROTEIN NPC2-RELATED"/>
    <property type="match status" value="1"/>
</dbReference>
<proteinExistence type="inferred from homology"/>
<evidence type="ECO:0000256" key="8">
    <source>
        <dbReference type="SAM" id="SignalP"/>
    </source>
</evidence>
<name>A0A0F4Z6Y8_RASE3</name>
<dbReference type="InterPro" id="IPR014756">
    <property type="entry name" value="Ig_E-set"/>
</dbReference>
<comment type="function">
    <text evidence="1">Catalyzes the intermembrane transfer of phosphatidylglycerol and phosphatidylinositol.</text>
</comment>
<keyword evidence="11" id="KW-1185">Reference proteome</keyword>
<keyword evidence="7" id="KW-0445">Lipid transport</keyword>
<evidence type="ECO:0000256" key="3">
    <source>
        <dbReference type="ARBA" id="ARBA00011245"/>
    </source>
</evidence>
<dbReference type="FunFam" id="2.60.40.770:FF:000004">
    <property type="entry name" value="Phosphatidylglycerol/phosphatidylinositol transfer protein"/>
    <property type="match status" value="1"/>
</dbReference>
<evidence type="ECO:0000256" key="7">
    <source>
        <dbReference type="ARBA" id="ARBA00023055"/>
    </source>
</evidence>
<dbReference type="RefSeq" id="XP_013332468.1">
    <property type="nucleotide sequence ID" value="XM_013477014.1"/>
</dbReference>
<protein>
    <recommendedName>
        <fullName evidence="4">Phosphatidylglycerol/phosphatidylinositol transfer protein</fullName>
    </recommendedName>
</protein>
<dbReference type="InterPro" id="IPR033917">
    <property type="entry name" value="ML_PG-PI_TP"/>
</dbReference>
<dbReference type="GO" id="GO:0032366">
    <property type="term" value="P:intracellular sterol transport"/>
    <property type="evidence" value="ECO:0007669"/>
    <property type="project" value="InterPro"/>
</dbReference>
<evidence type="ECO:0000256" key="5">
    <source>
        <dbReference type="ARBA" id="ARBA00022448"/>
    </source>
</evidence>
<feature type="signal peptide" evidence="8">
    <location>
        <begin position="1"/>
        <end position="21"/>
    </location>
</feature>
<accession>A0A0F4Z6Y8</accession>
<dbReference type="GO" id="GO:0032934">
    <property type="term" value="F:sterol binding"/>
    <property type="evidence" value="ECO:0007669"/>
    <property type="project" value="InterPro"/>
</dbReference>